<evidence type="ECO:0000313" key="3">
    <source>
        <dbReference type="Proteomes" id="UP000762676"/>
    </source>
</evidence>
<proteinExistence type="predicted"/>
<organism evidence="2 3">
    <name type="scientific">Elysia marginata</name>
    <dbReference type="NCBI Taxonomy" id="1093978"/>
    <lineage>
        <taxon>Eukaryota</taxon>
        <taxon>Metazoa</taxon>
        <taxon>Spiralia</taxon>
        <taxon>Lophotrochozoa</taxon>
        <taxon>Mollusca</taxon>
        <taxon>Gastropoda</taxon>
        <taxon>Heterobranchia</taxon>
        <taxon>Euthyneura</taxon>
        <taxon>Panpulmonata</taxon>
        <taxon>Sacoglossa</taxon>
        <taxon>Placobranchoidea</taxon>
        <taxon>Plakobranchidae</taxon>
        <taxon>Elysia</taxon>
    </lineage>
</organism>
<gene>
    <name evidence="2" type="ORF">ElyMa_004003200</name>
</gene>
<dbReference type="EMBL" id="BMAT01008142">
    <property type="protein sequence ID" value="GFR78773.1"/>
    <property type="molecule type" value="Genomic_DNA"/>
</dbReference>
<feature type="region of interest" description="Disordered" evidence="1">
    <location>
        <begin position="32"/>
        <end position="52"/>
    </location>
</feature>
<evidence type="ECO:0000256" key="1">
    <source>
        <dbReference type="SAM" id="MobiDB-lite"/>
    </source>
</evidence>
<protein>
    <submittedName>
        <fullName evidence="2">Uncharacterized protein</fullName>
    </submittedName>
</protein>
<keyword evidence="3" id="KW-1185">Reference proteome</keyword>
<dbReference type="AlphaFoldDB" id="A0AAV4FZA9"/>
<dbReference type="Proteomes" id="UP000762676">
    <property type="component" value="Unassembled WGS sequence"/>
</dbReference>
<accession>A0AAV4FZA9</accession>
<name>A0AAV4FZA9_9GAST</name>
<sequence>MMKARRLPAPPLRFRSPSGLFAAKEERRIRGLLAPAPDDRSPAKRTVTPGPSLFPLEAGISEKRDSVCLYARICVWKHEEKEEDRVNEWKKL</sequence>
<comment type="caution">
    <text evidence="2">The sequence shown here is derived from an EMBL/GenBank/DDBJ whole genome shotgun (WGS) entry which is preliminary data.</text>
</comment>
<evidence type="ECO:0000313" key="2">
    <source>
        <dbReference type="EMBL" id="GFR78773.1"/>
    </source>
</evidence>
<reference evidence="2 3" key="1">
    <citation type="journal article" date="2021" name="Elife">
        <title>Chloroplast acquisition without the gene transfer in kleptoplastic sea slugs, Plakobranchus ocellatus.</title>
        <authorList>
            <person name="Maeda T."/>
            <person name="Takahashi S."/>
            <person name="Yoshida T."/>
            <person name="Shimamura S."/>
            <person name="Takaki Y."/>
            <person name="Nagai Y."/>
            <person name="Toyoda A."/>
            <person name="Suzuki Y."/>
            <person name="Arimoto A."/>
            <person name="Ishii H."/>
            <person name="Satoh N."/>
            <person name="Nishiyama T."/>
            <person name="Hasebe M."/>
            <person name="Maruyama T."/>
            <person name="Minagawa J."/>
            <person name="Obokata J."/>
            <person name="Shigenobu S."/>
        </authorList>
    </citation>
    <scope>NUCLEOTIDE SEQUENCE [LARGE SCALE GENOMIC DNA]</scope>
</reference>